<sequence length="69" mass="7397">MKKLNLILMLLVAVGMQAGCANQVIPTNQAAAGIDAPTNRISQADLQAEIRAQNERELAARAARRSKNP</sequence>
<dbReference type="AlphaFoldDB" id="A0AAI9CJR4"/>
<accession>A0AAI9CJR4</accession>
<organism evidence="1 2">
    <name type="scientific">Stenotrophomonas maltophilia</name>
    <name type="common">Pseudomonas maltophilia</name>
    <name type="synonym">Xanthomonas maltophilia</name>
    <dbReference type="NCBI Taxonomy" id="40324"/>
    <lineage>
        <taxon>Bacteria</taxon>
        <taxon>Pseudomonadati</taxon>
        <taxon>Pseudomonadota</taxon>
        <taxon>Gammaproteobacteria</taxon>
        <taxon>Lysobacterales</taxon>
        <taxon>Lysobacteraceae</taxon>
        <taxon>Stenotrophomonas</taxon>
        <taxon>Stenotrophomonas maltophilia group</taxon>
    </lineage>
</organism>
<gene>
    <name evidence="1" type="ORF">REH87_001522</name>
</gene>
<comment type="caution">
    <text evidence="1">The sequence shown here is derived from an EMBL/GenBank/DDBJ whole genome shotgun (WGS) entry which is preliminary data.</text>
</comment>
<reference evidence="1" key="1">
    <citation type="submission" date="2023-08" db="EMBL/GenBank/DDBJ databases">
        <authorList>
            <consortium name="Clinical and Environmental Microbiology Branch: Whole genome sequencing antimicrobial resistance pathogens in the healthcare setting"/>
        </authorList>
    </citation>
    <scope>NUCLEOTIDE SEQUENCE</scope>
    <source>
        <strain evidence="1">2023CJ-00293</strain>
    </source>
</reference>
<dbReference type="Proteomes" id="UP001225498">
    <property type="component" value="Unassembled WGS sequence"/>
</dbReference>
<protein>
    <submittedName>
        <fullName evidence="1">Uncharacterized protein</fullName>
    </submittedName>
</protein>
<proteinExistence type="predicted"/>
<evidence type="ECO:0000313" key="1">
    <source>
        <dbReference type="EMBL" id="EKZ1926525.1"/>
    </source>
</evidence>
<name>A0AAI9CJR4_STEMA</name>
<evidence type="ECO:0000313" key="2">
    <source>
        <dbReference type="Proteomes" id="UP001225498"/>
    </source>
</evidence>
<dbReference type="RefSeq" id="WP_049427396.1">
    <property type="nucleotide sequence ID" value="NZ_JAOCCB010000047.1"/>
</dbReference>
<dbReference type="EMBL" id="ABLTIR010000023">
    <property type="protein sequence ID" value="EKZ1926525.1"/>
    <property type="molecule type" value="Genomic_DNA"/>
</dbReference>